<comment type="subunit">
    <text evidence="7">Consists of a catalytic RNA component (M1 or rnpB) and a protein subunit.</text>
</comment>
<evidence type="ECO:0000256" key="6">
    <source>
        <dbReference type="ARBA" id="ARBA00022884"/>
    </source>
</evidence>
<dbReference type="RefSeq" id="WP_077198771.1">
    <property type="nucleotide sequence ID" value="NZ_LBFC01000023.1"/>
</dbReference>
<dbReference type="InterPro" id="IPR020568">
    <property type="entry name" value="Ribosomal_Su5_D2-typ_SF"/>
</dbReference>
<accession>A0ABX3IH81</accession>
<dbReference type="HAMAP" id="MF_00227">
    <property type="entry name" value="RNase_P"/>
    <property type="match status" value="1"/>
</dbReference>
<evidence type="ECO:0000256" key="4">
    <source>
        <dbReference type="ARBA" id="ARBA00022759"/>
    </source>
</evidence>
<dbReference type="PANTHER" id="PTHR33992:SF1">
    <property type="entry name" value="RIBONUCLEASE P PROTEIN COMPONENT"/>
    <property type="match status" value="1"/>
</dbReference>
<dbReference type="SUPFAM" id="SSF54211">
    <property type="entry name" value="Ribosomal protein S5 domain 2-like"/>
    <property type="match status" value="1"/>
</dbReference>
<keyword evidence="3 7" id="KW-0540">Nuclease</keyword>
<keyword evidence="10" id="KW-1185">Reference proteome</keyword>
<keyword evidence="2 7" id="KW-0819">tRNA processing</keyword>
<comment type="similarity">
    <text evidence="7">Belongs to the RnpA family.</text>
</comment>
<evidence type="ECO:0000256" key="1">
    <source>
        <dbReference type="ARBA" id="ARBA00002663"/>
    </source>
</evidence>
<comment type="function">
    <text evidence="1 7">RNaseP catalyzes the removal of the 5'-leader sequence from pre-tRNA to produce the mature 5'-terminus. It can also cleave other RNA substrates such as 4.5S RNA. The protein component plays an auxiliary but essential role in vivo by binding to the 5'-leader sequence and broadening the substrate specificity of the ribozyme.</text>
</comment>
<protein>
    <recommendedName>
        <fullName evidence="7 8">Ribonuclease P protein component</fullName>
        <shortName evidence="7">RNase P protein</shortName>
        <shortName evidence="7">RNaseP protein</shortName>
        <ecNumber evidence="7 8">3.1.26.5</ecNumber>
    </recommendedName>
    <alternativeName>
        <fullName evidence="7">Protein C5</fullName>
    </alternativeName>
</protein>
<evidence type="ECO:0000256" key="2">
    <source>
        <dbReference type="ARBA" id="ARBA00022694"/>
    </source>
</evidence>
<evidence type="ECO:0000256" key="7">
    <source>
        <dbReference type="HAMAP-Rule" id="MF_00227"/>
    </source>
</evidence>
<dbReference type="InterPro" id="IPR000100">
    <property type="entry name" value="RNase_P"/>
</dbReference>
<evidence type="ECO:0000313" key="9">
    <source>
        <dbReference type="EMBL" id="ONN26542.1"/>
    </source>
</evidence>
<keyword evidence="5 7" id="KW-0378">Hydrolase</keyword>
<evidence type="ECO:0000256" key="5">
    <source>
        <dbReference type="ARBA" id="ARBA00022801"/>
    </source>
</evidence>
<dbReference type="InterPro" id="IPR014721">
    <property type="entry name" value="Ribsml_uS5_D2-typ_fold_subgr"/>
</dbReference>
<keyword evidence="6 7" id="KW-0694">RNA-binding</keyword>
<comment type="caution">
    <text evidence="9">The sequence shown here is derived from an EMBL/GenBank/DDBJ whole genome shotgun (WGS) entry which is preliminary data.</text>
</comment>
<comment type="catalytic activity">
    <reaction evidence="7">
        <text>Endonucleolytic cleavage of RNA, removing 5'-extranucleotides from tRNA precursor.</text>
        <dbReference type="EC" id="3.1.26.5"/>
    </reaction>
</comment>
<reference evidence="9 10" key="1">
    <citation type="submission" date="2015-06" db="EMBL/GenBank/DDBJ databases">
        <title>Genome sequencing of Thermotogales isolates from hydrothermal vents.</title>
        <authorList>
            <person name="Haverkamp T.H."/>
            <person name="Kublanov I.V."/>
            <person name="Nesbo C.L."/>
        </authorList>
    </citation>
    <scope>NUCLEOTIDE SEQUENCE [LARGE SCALE GENOMIC DNA]</scope>
    <source>
        <strain evidence="10">ik275mar</strain>
    </source>
</reference>
<evidence type="ECO:0000256" key="8">
    <source>
        <dbReference type="NCBIfam" id="TIGR00188"/>
    </source>
</evidence>
<dbReference type="InterPro" id="IPR020539">
    <property type="entry name" value="RNase_P_CS"/>
</dbReference>
<dbReference type="EMBL" id="LBFC01000023">
    <property type="protein sequence ID" value="ONN26542.1"/>
    <property type="molecule type" value="Genomic_DNA"/>
</dbReference>
<evidence type="ECO:0000313" key="10">
    <source>
        <dbReference type="Proteomes" id="UP000242616"/>
    </source>
</evidence>
<sequence length="131" mass="15657">MEINSISKNTFKKHERLKLRKDFKNIFENGKSIQNSYLVILYVNNGLDYSRYGFSIKKKFGKAVKRNRLKRWLREIIRNNKGIIPKGFDYLIIARKHLSKDFDNILFTELKDELLKLFVRINDEKNSNVSD</sequence>
<evidence type="ECO:0000256" key="3">
    <source>
        <dbReference type="ARBA" id="ARBA00022722"/>
    </source>
</evidence>
<gene>
    <name evidence="7" type="primary">rnpA</name>
    <name evidence="9" type="ORF">XJ44_08760</name>
</gene>
<dbReference type="PANTHER" id="PTHR33992">
    <property type="entry name" value="RIBONUCLEASE P PROTEIN COMPONENT"/>
    <property type="match status" value="1"/>
</dbReference>
<dbReference type="PROSITE" id="PS00648">
    <property type="entry name" value="RIBONUCLEASE_P"/>
    <property type="match status" value="1"/>
</dbReference>
<organism evidence="9 10">
    <name type="scientific">Thermosipho affectus</name>
    <dbReference type="NCBI Taxonomy" id="660294"/>
    <lineage>
        <taxon>Bacteria</taxon>
        <taxon>Thermotogati</taxon>
        <taxon>Thermotogota</taxon>
        <taxon>Thermotogae</taxon>
        <taxon>Thermotogales</taxon>
        <taxon>Fervidobacteriaceae</taxon>
        <taxon>Thermosipho</taxon>
    </lineage>
</organism>
<dbReference type="Proteomes" id="UP000242616">
    <property type="component" value="Unassembled WGS sequence"/>
</dbReference>
<dbReference type="EC" id="3.1.26.5" evidence="7 8"/>
<dbReference type="Pfam" id="PF00825">
    <property type="entry name" value="Ribonuclease_P"/>
    <property type="match status" value="1"/>
</dbReference>
<keyword evidence="4 7" id="KW-0255">Endonuclease</keyword>
<dbReference type="Gene3D" id="3.30.230.10">
    <property type="match status" value="1"/>
</dbReference>
<dbReference type="NCBIfam" id="TIGR00188">
    <property type="entry name" value="rnpA"/>
    <property type="match status" value="1"/>
</dbReference>
<name>A0ABX3IH81_9BACT</name>
<proteinExistence type="inferred from homology"/>